<dbReference type="AlphaFoldDB" id="A0A940Y830"/>
<sequence>MGYEAEFKAVRKERVTALQKLKPGSVFEAFVGEEKMVTQFKALDNAGDDAKKLVDAHGDAAKYFKVWVNKIREQLKKEKGDQKALGKIVDGLEDDVQKLLQEIELKAKRLQTMAEGPEGGKAVVDKMVEGVRQKKLKAALAHFEERRRIHLAAIENIEKEVKSAGPQMRKWHETAAAAVGQALGLAKLGRLNDARKVADLALKSADEAEKTAKALHSAYELRITKAFQSDRNRGFLTYCDGGEFDLQEDQKPEFLKGQIGINAIFSKAQHLGKQVLGMIEEYEQLAEDTRVAATESDEAAKLKDIRGMVLKGLQQALNKGKGLAANINEQYETETNSGLTHSTKEYIEQWQTPSKQPGLRESMPPKITAWQAKINALQQEVNVLESLAKSQIAKLPKDLSSQPEFKSISAELLQLTIAAKRQVTSFTRSGEDYISQMEKLLKG</sequence>
<reference evidence="2 3" key="1">
    <citation type="submission" date="2021-04" db="EMBL/GenBank/DDBJ databases">
        <title>The genome sequence of Ideonella sp. 3Y2.</title>
        <authorList>
            <person name="Liu Y."/>
        </authorList>
    </citation>
    <scope>NUCLEOTIDE SEQUENCE [LARGE SCALE GENOMIC DNA]</scope>
    <source>
        <strain evidence="2 3">3Y2</strain>
    </source>
</reference>
<name>A0A940Y830_9BURK</name>
<keyword evidence="1" id="KW-0175">Coiled coil</keyword>
<feature type="coiled-coil region" evidence="1">
    <location>
        <begin position="367"/>
        <end position="394"/>
    </location>
</feature>
<accession>A0A940Y830</accession>
<comment type="caution">
    <text evidence="2">The sequence shown here is derived from an EMBL/GenBank/DDBJ whole genome shotgun (WGS) entry which is preliminary data.</text>
</comment>
<organism evidence="2 3">
    <name type="scientific">Ideonella alba</name>
    <dbReference type="NCBI Taxonomy" id="2824118"/>
    <lineage>
        <taxon>Bacteria</taxon>
        <taxon>Pseudomonadati</taxon>
        <taxon>Pseudomonadota</taxon>
        <taxon>Betaproteobacteria</taxon>
        <taxon>Burkholderiales</taxon>
        <taxon>Sphaerotilaceae</taxon>
        <taxon>Ideonella</taxon>
    </lineage>
</organism>
<dbReference type="RefSeq" id="WP_210853086.1">
    <property type="nucleotide sequence ID" value="NZ_JAGQDD010000004.1"/>
</dbReference>
<dbReference type="EMBL" id="JAGQDD010000004">
    <property type="protein sequence ID" value="MBQ0930396.1"/>
    <property type="molecule type" value="Genomic_DNA"/>
</dbReference>
<evidence type="ECO:0000313" key="3">
    <source>
        <dbReference type="Proteomes" id="UP000676246"/>
    </source>
</evidence>
<proteinExistence type="predicted"/>
<evidence type="ECO:0000313" key="2">
    <source>
        <dbReference type="EMBL" id="MBQ0930396.1"/>
    </source>
</evidence>
<protein>
    <submittedName>
        <fullName evidence="2">Uncharacterized protein</fullName>
    </submittedName>
</protein>
<gene>
    <name evidence="2" type="ORF">KAK03_07835</name>
</gene>
<evidence type="ECO:0000256" key="1">
    <source>
        <dbReference type="SAM" id="Coils"/>
    </source>
</evidence>
<keyword evidence="3" id="KW-1185">Reference proteome</keyword>
<dbReference type="Proteomes" id="UP000676246">
    <property type="component" value="Unassembled WGS sequence"/>
</dbReference>